<dbReference type="GO" id="GO:0007424">
    <property type="term" value="P:open tracheal system development"/>
    <property type="evidence" value="ECO:0007669"/>
    <property type="project" value="UniProtKB-ARBA"/>
</dbReference>
<accession>A0A1I8NS38</accession>
<keyword evidence="9 13" id="KW-0829">Tyrosine-protein kinase</keyword>
<dbReference type="PANTHER" id="PTHR24418">
    <property type="entry name" value="TYROSINE-PROTEIN KINASE"/>
    <property type="match status" value="1"/>
</dbReference>
<dbReference type="Gene3D" id="3.30.505.10">
    <property type="entry name" value="SH2 domain"/>
    <property type="match status" value="1"/>
</dbReference>
<dbReference type="InterPro" id="IPR008266">
    <property type="entry name" value="Tyr_kinase_AS"/>
</dbReference>
<comment type="subcellular location">
    <subcellularLocation>
        <location evidence="1">Cytoplasm</location>
    </subcellularLocation>
</comment>
<feature type="compositionally biased region" description="Polar residues" evidence="14">
    <location>
        <begin position="359"/>
        <end position="385"/>
    </location>
</feature>
<dbReference type="KEGG" id="scac:106089938"/>
<evidence type="ECO:0000256" key="3">
    <source>
        <dbReference type="ARBA" id="ARBA00022490"/>
    </source>
</evidence>
<feature type="compositionally biased region" description="Low complexity" evidence="14">
    <location>
        <begin position="645"/>
        <end position="655"/>
    </location>
</feature>
<feature type="compositionally biased region" description="Polar residues" evidence="14">
    <location>
        <begin position="475"/>
        <end position="486"/>
    </location>
</feature>
<dbReference type="FunFam" id="3.30.505.10:FF:000023">
    <property type="entry name" value="Tyrosine-protein kinase"/>
    <property type="match status" value="1"/>
</dbReference>
<reference evidence="18" key="1">
    <citation type="submission" date="2015-05" db="EMBL/GenBank/DDBJ databases">
        <authorList>
            <person name="Wilson R.K."/>
            <person name="Warren W.C."/>
            <person name="Olafson P."/>
        </authorList>
    </citation>
    <scope>NUCLEOTIDE SEQUENCE [LARGE SCALE GENOMIC DNA]</scope>
    <source>
        <strain evidence="18">USDA</strain>
    </source>
</reference>
<feature type="region of interest" description="Disordered" evidence="14">
    <location>
        <begin position="636"/>
        <end position="655"/>
    </location>
</feature>
<dbReference type="OrthoDB" id="346907at2759"/>
<dbReference type="VEuPathDB" id="VectorBase:SCAU001545"/>
<dbReference type="EC" id="2.7.10.2" evidence="13"/>
<dbReference type="InterPro" id="IPR020635">
    <property type="entry name" value="Tyr_kinase_cat_dom"/>
</dbReference>
<dbReference type="GO" id="GO:0005737">
    <property type="term" value="C:cytoplasm"/>
    <property type="evidence" value="ECO:0007669"/>
    <property type="project" value="UniProtKB-SubCell"/>
</dbReference>
<feature type="domain" description="SH2" evidence="15">
    <location>
        <begin position="955"/>
        <end position="1044"/>
    </location>
</feature>
<feature type="region of interest" description="Disordered" evidence="14">
    <location>
        <begin position="839"/>
        <end position="877"/>
    </location>
</feature>
<protein>
    <recommendedName>
        <fullName evidence="13">Tyrosine-protein kinase</fullName>
        <ecNumber evidence="13">2.7.10.2</ecNumber>
    </recommendedName>
</protein>
<evidence type="ECO:0000259" key="15">
    <source>
        <dbReference type="PROSITE" id="PS50001"/>
    </source>
</evidence>
<evidence type="ECO:0000256" key="7">
    <source>
        <dbReference type="ARBA" id="ARBA00022840"/>
    </source>
</evidence>
<feature type="region of interest" description="Disordered" evidence="14">
    <location>
        <begin position="24"/>
        <end position="135"/>
    </location>
</feature>
<dbReference type="InterPro" id="IPR035027">
    <property type="entry name" value="Csk-like_SH2"/>
</dbReference>
<feature type="region of interest" description="Disordered" evidence="14">
    <location>
        <begin position="900"/>
        <end position="938"/>
    </location>
</feature>
<feature type="compositionally biased region" description="Polar residues" evidence="14">
    <location>
        <begin position="341"/>
        <end position="351"/>
    </location>
</feature>
<comment type="catalytic activity">
    <reaction evidence="10 13">
        <text>L-tyrosyl-[protein] + ATP = O-phospho-L-tyrosyl-[protein] + ADP + H(+)</text>
        <dbReference type="Rhea" id="RHEA:10596"/>
        <dbReference type="Rhea" id="RHEA-COMP:10136"/>
        <dbReference type="Rhea" id="RHEA-COMP:20101"/>
        <dbReference type="ChEBI" id="CHEBI:15378"/>
        <dbReference type="ChEBI" id="CHEBI:30616"/>
        <dbReference type="ChEBI" id="CHEBI:46858"/>
        <dbReference type="ChEBI" id="CHEBI:61978"/>
        <dbReference type="ChEBI" id="CHEBI:456216"/>
        <dbReference type="EC" id="2.7.10.2"/>
    </reaction>
</comment>
<keyword evidence="5 12" id="KW-0547">Nucleotide-binding</keyword>
<dbReference type="PROSITE" id="PS00107">
    <property type="entry name" value="PROTEIN_KINASE_ATP"/>
    <property type="match status" value="1"/>
</dbReference>
<feature type="compositionally biased region" description="Low complexity" evidence="14">
    <location>
        <begin position="552"/>
        <end position="570"/>
    </location>
</feature>
<keyword evidence="2" id="KW-0728">SH3 domain</keyword>
<evidence type="ECO:0000256" key="10">
    <source>
        <dbReference type="ARBA" id="ARBA00051245"/>
    </source>
</evidence>
<dbReference type="EnsemblMetazoa" id="SCAU001545-RC">
    <property type="protein sequence ID" value="SCAU001545-PC"/>
    <property type="gene ID" value="SCAU001545"/>
</dbReference>
<dbReference type="InterPro" id="IPR017441">
    <property type="entry name" value="Protein_kinase_ATP_BS"/>
</dbReference>
<dbReference type="PROSITE" id="PS00109">
    <property type="entry name" value="PROTEIN_KINASE_TYR"/>
    <property type="match status" value="1"/>
</dbReference>
<dbReference type="SMART" id="SM00252">
    <property type="entry name" value="SH2"/>
    <property type="match status" value="1"/>
</dbReference>
<dbReference type="PROSITE" id="PS50001">
    <property type="entry name" value="SH2"/>
    <property type="match status" value="1"/>
</dbReference>
<evidence type="ECO:0000313" key="18">
    <source>
        <dbReference type="Proteomes" id="UP000095300"/>
    </source>
</evidence>
<dbReference type="SUPFAM" id="SSF56112">
    <property type="entry name" value="Protein kinase-like (PK-like)"/>
    <property type="match status" value="1"/>
</dbReference>
<keyword evidence="6 13" id="KW-0418">Kinase</keyword>
<dbReference type="PRINTS" id="PR00109">
    <property type="entry name" value="TYRKINASE"/>
</dbReference>
<dbReference type="SUPFAM" id="SSF55550">
    <property type="entry name" value="SH2 domain"/>
    <property type="match status" value="1"/>
</dbReference>
<dbReference type="FunFam" id="1.10.510.10:FF:000272">
    <property type="entry name" value="Tyrosine-protein kinase"/>
    <property type="match status" value="1"/>
</dbReference>
<evidence type="ECO:0000259" key="16">
    <source>
        <dbReference type="PROSITE" id="PS50011"/>
    </source>
</evidence>
<feature type="domain" description="Protein kinase" evidence="16">
    <location>
        <begin position="1071"/>
        <end position="1316"/>
    </location>
</feature>
<feature type="region of interest" description="Disordered" evidence="14">
    <location>
        <begin position="550"/>
        <end position="570"/>
    </location>
</feature>
<name>A0A1I8NS38_STOCA</name>
<dbReference type="CDD" id="cd09937">
    <property type="entry name" value="SH2_csk_like"/>
    <property type="match status" value="1"/>
</dbReference>
<evidence type="ECO:0000256" key="12">
    <source>
        <dbReference type="PROSITE-ProRule" id="PRU10141"/>
    </source>
</evidence>
<dbReference type="Proteomes" id="UP000095300">
    <property type="component" value="Unassembled WGS sequence"/>
</dbReference>
<evidence type="ECO:0000256" key="14">
    <source>
        <dbReference type="SAM" id="MobiDB-lite"/>
    </source>
</evidence>
<dbReference type="PRINTS" id="PR00401">
    <property type="entry name" value="SH2DOMAIN"/>
</dbReference>
<evidence type="ECO:0000256" key="8">
    <source>
        <dbReference type="ARBA" id="ARBA00022999"/>
    </source>
</evidence>
<dbReference type="InterPro" id="IPR000719">
    <property type="entry name" value="Prot_kinase_dom"/>
</dbReference>
<dbReference type="GO" id="GO:0030036">
    <property type="term" value="P:actin cytoskeleton organization"/>
    <property type="evidence" value="ECO:0007669"/>
    <property type="project" value="UniProtKB-ARBA"/>
</dbReference>
<dbReference type="FunFam" id="3.30.200.20:FF:000053">
    <property type="entry name" value="Tyrosine-protein kinase"/>
    <property type="match status" value="1"/>
</dbReference>
<keyword evidence="18" id="KW-1185">Reference proteome</keyword>
<feature type="compositionally biased region" description="Polar residues" evidence="14">
    <location>
        <begin position="900"/>
        <end position="921"/>
    </location>
</feature>
<dbReference type="GO" id="GO:0005524">
    <property type="term" value="F:ATP binding"/>
    <property type="evidence" value="ECO:0007669"/>
    <property type="project" value="UniProtKB-UniRule"/>
</dbReference>
<feature type="compositionally biased region" description="Low complexity" evidence="14">
    <location>
        <begin position="24"/>
        <end position="54"/>
    </location>
</feature>
<dbReference type="PROSITE" id="PS50011">
    <property type="entry name" value="PROTEIN_KINASE_DOM"/>
    <property type="match status" value="1"/>
</dbReference>
<feature type="region of interest" description="Disordered" evidence="14">
    <location>
        <begin position="748"/>
        <end position="769"/>
    </location>
</feature>
<dbReference type="Gene3D" id="3.30.200.20">
    <property type="entry name" value="Phosphorylase Kinase, domain 1"/>
    <property type="match status" value="1"/>
</dbReference>
<dbReference type="Pfam" id="PF07714">
    <property type="entry name" value="PK_Tyr_Ser-Thr"/>
    <property type="match status" value="1"/>
</dbReference>
<dbReference type="InterPro" id="IPR001245">
    <property type="entry name" value="Ser-Thr/Tyr_kinase_cat_dom"/>
</dbReference>
<gene>
    <name evidence="17" type="primary">106089938</name>
</gene>
<feature type="region of interest" description="Disordered" evidence="14">
    <location>
        <begin position="341"/>
        <end position="387"/>
    </location>
</feature>
<dbReference type="GO" id="GO:0048468">
    <property type="term" value="P:cell development"/>
    <property type="evidence" value="ECO:0007669"/>
    <property type="project" value="UniProtKB-ARBA"/>
</dbReference>
<evidence type="ECO:0000313" key="17">
    <source>
        <dbReference type="EnsemblMetazoa" id="SCAU001545-PB"/>
    </source>
</evidence>
<dbReference type="InterPro" id="IPR000980">
    <property type="entry name" value="SH2"/>
</dbReference>
<dbReference type="GO" id="GO:0007435">
    <property type="term" value="P:salivary gland morphogenesis"/>
    <property type="evidence" value="ECO:0007669"/>
    <property type="project" value="UniProtKB-ARBA"/>
</dbReference>
<keyword evidence="3" id="KW-0963">Cytoplasm</keyword>
<reference evidence="17" key="2">
    <citation type="submission" date="2020-05" db="UniProtKB">
        <authorList>
            <consortium name="EnsemblMetazoa"/>
        </authorList>
    </citation>
    <scope>IDENTIFICATION</scope>
    <source>
        <strain evidence="17">USDA</strain>
    </source>
</reference>
<dbReference type="InterPro" id="IPR050198">
    <property type="entry name" value="Non-receptor_tyrosine_kinases"/>
</dbReference>
<feature type="compositionally biased region" description="Polar residues" evidence="14">
    <location>
        <begin position="758"/>
        <end position="769"/>
    </location>
</feature>
<dbReference type="SMART" id="SM00219">
    <property type="entry name" value="TyrKc"/>
    <property type="match status" value="1"/>
</dbReference>
<evidence type="ECO:0000256" key="5">
    <source>
        <dbReference type="ARBA" id="ARBA00022741"/>
    </source>
</evidence>
<evidence type="ECO:0000256" key="13">
    <source>
        <dbReference type="RuleBase" id="RU362096"/>
    </source>
</evidence>
<organism evidence="17 18">
    <name type="scientific">Stomoxys calcitrans</name>
    <name type="common">Stable fly</name>
    <name type="synonym">Conops calcitrans</name>
    <dbReference type="NCBI Taxonomy" id="35570"/>
    <lineage>
        <taxon>Eukaryota</taxon>
        <taxon>Metazoa</taxon>
        <taxon>Ecdysozoa</taxon>
        <taxon>Arthropoda</taxon>
        <taxon>Hexapoda</taxon>
        <taxon>Insecta</taxon>
        <taxon>Pterygota</taxon>
        <taxon>Neoptera</taxon>
        <taxon>Endopterygota</taxon>
        <taxon>Diptera</taxon>
        <taxon>Brachycera</taxon>
        <taxon>Muscomorpha</taxon>
        <taxon>Muscoidea</taxon>
        <taxon>Muscidae</taxon>
        <taxon>Stomoxys</taxon>
    </lineage>
</organism>
<evidence type="ECO:0000256" key="2">
    <source>
        <dbReference type="ARBA" id="ARBA00022443"/>
    </source>
</evidence>
<feature type="region of interest" description="Disordered" evidence="14">
    <location>
        <begin position="452"/>
        <end position="486"/>
    </location>
</feature>
<feature type="compositionally biased region" description="Low complexity" evidence="14">
    <location>
        <begin position="861"/>
        <end position="874"/>
    </location>
</feature>
<dbReference type="GO" id="GO:0004715">
    <property type="term" value="F:non-membrane spanning protein tyrosine kinase activity"/>
    <property type="evidence" value="ECO:0007669"/>
    <property type="project" value="UniProtKB-EC"/>
</dbReference>
<keyword evidence="8 11" id="KW-0727">SH2 domain</keyword>
<feature type="compositionally biased region" description="Polar residues" evidence="14">
    <location>
        <begin position="106"/>
        <end position="117"/>
    </location>
</feature>
<evidence type="ECO:0000256" key="4">
    <source>
        <dbReference type="ARBA" id="ARBA00022679"/>
    </source>
</evidence>
<dbReference type="STRING" id="35570.A0A1I8NS38"/>
<feature type="binding site" evidence="12">
    <location>
        <position position="1098"/>
    </location>
    <ligand>
        <name>ATP</name>
        <dbReference type="ChEBI" id="CHEBI:30616"/>
    </ligand>
</feature>
<keyword evidence="7 12" id="KW-0067">ATP-binding</keyword>
<dbReference type="InterPro" id="IPR036860">
    <property type="entry name" value="SH2_dom_sf"/>
</dbReference>
<evidence type="ECO:0000256" key="9">
    <source>
        <dbReference type="ARBA" id="ARBA00023137"/>
    </source>
</evidence>
<sequence length="1323" mass="143083">MVTTIRITCDGVFIQSNSFLTSSSAATTTSTTTTTSSDSNIASTTTSSNDIDNTLTPAISDKDRSESSSLDYDAKLKGETQYPNKTEECDRINTTKSGSSGSASSVISTLTTRNLTGSPGLRQKRPRTPKTDNRRRYYFGSNKVYWCKQALLTAAATSPINELDNGNIEATNLTVAPPRHRVSLTRSASSVTDKELQHQRSAKSNSNAGIGRAVRSHKLLSASNSLNAVIANNNGSKFNLKEFYTFNSKLNNPAILSNIHNNSKNSTNAIYNNSRNAKYVATPKTISGGTSIFLVNGGGFSISSSAYNSSNKNTTADTRLLSFLRSARKLYRNSIRLSHASSNLKPQQNDITTKDEIDSATSKKSPKQRQQAVNDNESCNANDSLSPLKRDTLRQSYIYGIKNFSSNENNEKKATLAEEWFDEDAIADSKENANPLSDRLISSDVVDSSHTKQIDIKSQDQTQSIHDKTAAGINNKPTTNSTHSNSRTYKDIAKLNATDVDKKNLEAKYSSYTVSKETTKVDTNETALTTTTTTKDAAVVQQTSGVKELTGNSCHNSSSSSSNNDILSQPSAAHCNANTTVMNSHATATQNGQTTVVGHHRGFSQPTVTVATSSTGGDPWFLQSTGHQMPPTAPLRHNKRPAPQPATAAGTTNPNNLLINNSGVGSGSGVGGGGGGSSSGIITSNITLQQQFSQSQPHIVAQSANLSTTSHHNNVNQHHNAIHLSSHALNSHNLITNATGVGSGGGGGGVISAAANHSPKSPNQHPQQPHSLMSTFAPIGSSATSSVTAAAVASVTQQQQQQHMQLLSAAVAANNCNNNLMSSSLNAAHSALSLHERGLPPKGMGLTANAGGGSNMLLHTQHPAQQHHPSQASSLVNPTTNAAAGMTTSLHSFDINGAVTNNPAATTQSWTTPSLSPTTGMAPNHHGASSLHAGSGGHQQLAHKKCEVKLNAMPWFHGSITRDEAEHLLQPREDGLFLVRESTNFPGDYTLCVCFQGKVEHYRVKYLENKLTIDDEEYFENLGQLVAHYEADADGLCTQLIKCLPKQGKQEYCINSKDFIDKGWVIPEADLQLRESIGKGEFGDVMLGILRNEKVAVKMLKDEGAVQKFLAEASVMTTLEHENLVKFIGLVFTSKHIYLVTEYMSKGSLVDYLRSRGRQHITKKDQINFAYDTASGMEYLEAKKVVHRDLAARNVLISEDCVAKVSDFGLAREECYNLDVGKLPIKWTAPEALKNWRFSNKSDMWSFGILLWEIYSFGRVPYPRIPLTDVVKHVEVGYKMEAPEGCPPEIYEMMRQAWDLNPAKRPTFAELKVKLLHLKNNTA</sequence>
<dbReference type="Gene3D" id="1.10.510.10">
    <property type="entry name" value="Transferase(Phosphotransferase) domain 1"/>
    <property type="match status" value="1"/>
</dbReference>
<dbReference type="EnsemblMetazoa" id="SCAU001545-RB">
    <property type="protein sequence ID" value="SCAU001545-PB"/>
    <property type="gene ID" value="SCAU001545"/>
</dbReference>
<evidence type="ECO:0000256" key="11">
    <source>
        <dbReference type="PROSITE-ProRule" id="PRU00191"/>
    </source>
</evidence>
<dbReference type="InterPro" id="IPR011009">
    <property type="entry name" value="Kinase-like_dom_sf"/>
</dbReference>
<dbReference type="EnsemblMetazoa" id="SCAU001545-RA">
    <property type="protein sequence ID" value="SCAU001545-PA"/>
    <property type="gene ID" value="SCAU001545"/>
</dbReference>
<keyword evidence="4 13" id="KW-0808">Transferase</keyword>
<dbReference type="CDD" id="cd05039">
    <property type="entry name" value="PTKc_Csk_like"/>
    <property type="match status" value="1"/>
</dbReference>
<dbReference type="Pfam" id="PF00017">
    <property type="entry name" value="SH2"/>
    <property type="match status" value="1"/>
</dbReference>
<evidence type="ECO:0000256" key="1">
    <source>
        <dbReference type="ARBA" id="ARBA00004496"/>
    </source>
</evidence>
<feature type="compositionally biased region" description="Basic and acidic residues" evidence="14">
    <location>
        <begin position="60"/>
        <end position="78"/>
    </location>
</feature>
<evidence type="ECO:0000256" key="6">
    <source>
        <dbReference type="ARBA" id="ARBA00022777"/>
    </source>
</evidence>
<dbReference type="GO" id="GO:0002009">
    <property type="term" value="P:morphogenesis of an epithelium"/>
    <property type="evidence" value="ECO:0007669"/>
    <property type="project" value="UniProtKB-ARBA"/>
</dbReference>
<proteinExistence type="inferred from homology"/>
<comment type="similarity">
    <text evidence="13">Belongs to the protein kinase superfamily. Tyr protein kinase family.</text>
</comment>